<protein>
    <submittedName>
        <fullName evidence="1">Uncharacterized protein</fullName>
    </submittedName>
</protein>
<sequence>MVRRKTNRQTDPQTYGQGVCNKASTFRERNQKLTLTQNRTPFLDQLIDNVTARFTDSDIIDQLSIMDLKIKTLFQLSMGLLRTTFGRPLLHGSEDLQTQWQDFLQLVDSMSTQERSVTQLLKLLHTSDCGLQEMYPLVHQLYAITATLPLSTAEVERVFSR</sequence>
<dbReference type="Proteomes" id="UP000507470">
    <property type="component" value="Unassembled WGS sequence"/>
</dbReference>
<keyword evidence="2" id="KW-1185">Reference proteome</keyword>
<name>A0A6J8DUW8_MYTCO</name>
<accession>A0A6J8DUW8</accession>
<evidence type="ECO:0000313" key="2">
    <source>
        <dbReference type="Proteomes" id="UP000507470"/>
    </source>
</evidence>
<organism evidence="1 2">
    <name type="scientific">Mytilus coruscus</name>
    <name type="common">Sea mussel</name>
    <dbReference type="NCBI Taxonomy" id="42192"/>
    <lineage>
        <taxon>Eukaryota</taxon>
        <taxon>Metazoa</taxon>
        <taxon>Spiralia</taxon>
        <taxon>Lophotrochozoa</taxon>
        <taxon>Mollusca</taxon>
        <taxon>Bivalvia</taxon>
        <taxon>Autobranchia</taxon>
        <taxon>Pteriomorphia</taxon>
        <taxon>Mytilida</taxon>
        <taxon>Mytiloidea</taxon>
        <taxon>Mytilidae</taxon>
        <taxon>Mytilinae</taxon>
        <taxon>Mytilus</taxon>
    </lineage>
</organism>
<dbReference type="EMBL" id="CACVKT020007820">
    <property type="protein sequence ID" value="CAC5411104.1"/>
    <property type="molecule type" value="Genomic_DNA"/>
</dbReference>
<dbReference type="AlphaFoldDB" id="A0A6J8DUW8"/>
<gene>
    <name evidence="1" type="ORF">MCOR_44231</name>
</gene>
<proteinExistence type="predicted"/>
<evidence type="ECO:0000313" key="1">
    <source>
        <dbReference type="EMBL" id="CAC5411104.1"/>
    </source>
</evidence>
<reference evidence="1 2" key="1">
    <citation type="submission" date="2020-06" db="EMBL/GenBank/DDBJ databases">
        <authorList>
            <person name="Li R."/>
            <person name="Bekaert M."/>
        </authorList>
    </citation>
    <scope>NUCLEOTIDE SEQUENCE [LARGE SCALE GENOMIC DNA]</scope>
    <source>
        <strain evidence="2">wild</strain>
    </source>
</reference>
<dbReference type="OrthoDB" id="6091699at2759"/>